<keyword evidence="3 10" id="KW-0813">Transport</keyword>
<evidence type="ECO:0000256" key="7">
    <source>
        <dbReference type="ARBA" id="ARBA00022927"/>
    </source>
</evidence>
<keyword evidence="4 10" id="KW-1003">Cell membrane</keyword>
<dbReference type="AlphaFoldDB" id="A0A6S6UJR3"/>
<dbReference type="Gene3D" id="3.30.1300.30">
    <property type="entry name" value="GSPII I/J protein-like"/>
    <property type="match status" value="1"/>
</dbReference>
<evidence type="ECO:0000313" key="13">
    <source>
        <dbReference type="EMBL" id="CAA6830654.1"/>
    </source>
</evidence>
<dbReference type="SUPFAM" id="SSF158544">
    <property type="entry name" value="GspK insert domain-like"/>
    <property type="match status" value="1"/>
</dbReference>
<feature type="transmembrane region" description="Helical" evidence="11">
    <location>
        <begin position="16"/>
        <end position="38"/>
    </location>
</feature>
<keyword evidence="7" id="KW-0653">Protein transport</keyword>
<comment type="similarity">
    <text evidence="2 10">Belongs to the GSP K family.</text>
</comment>
<evidence type="ECO:0000256" key="2">
    <source>
        <dbReference type="ARBA" id="ARBA00007246"/>
    </source>
</evidence>
<evidence type="ECO:0000256" key="4">
    <source>
        <dbReference type="ARBA" id="ARBA00022475"/>
    </source>
</evidence>
<dbReference type="EMBL" id="CACVAT010000613">
    <property type="protein sequence ID" value="CAA6830654.1"/>
    <property type="molecule type" value="Genomic_DNA"/>
</dbReference>
<dbReference type="PIRSF" id="PIRSF002786">
    <property type="entry name" value="XcpX"/>
    <property type="match status" value="1"/>
</dbReference>
<keyword evidence="5 10" id="KW-0997">Cell inner membrane</keyword>
<dbReference type="PANTHER" id="PTHR38831">
    <property type="entry name" value="TYPE II SECRETION SYSTEM PROTEIN K"/>
    <property type="match status" value="1"/>
</dbReference>
<proteinExistence type="inferred from homology"/>
<keyword evidence="6 11" id="KW-0812">Transmembrane</keyword>
<comment type="subcellular location">
    <subcellularLocation>
        <location evidence="1 10">Cell inner membrane</location>
    </subcellularLocation>
</comment>
<protein>
    <recommendedName>
        <fullName evidence="10">Type II secretion system protein K</fullName>
    </recommendedName>
</protein>
<evidence type="ECO:0000256" key="9">
    <source>
        <dbReference type="ARBA" id="ARBA00023136"/>
    </source>
</evidence>
<keyword evidence="9 10" id="KW-0472">Membrane</keyword>
<dbReference type="GO" id="GO:0005886">
    <property type="term" value="C:plasma membrane"/>
    <property type="evidence" value="ECO:0007669"/>
    <property type="project" value="UniProtKB-SubCell"/>
</dbReference>
<evidence type="ECO:0000256" key="11">
    <source>
        <dbReference type="SAM" id="Phobius"/>
    </source>
</evidence>
<dbReference type="Gene3D" id="1.10.40.60">
    <property type="entry name" value="EpsJ-like"/>
    <property type="match status" value="2"/>
</dbReference>
<dbReference type="InterPro" id="IPR045584">
    <property type="entry name" value="Pilin-like"/>
</dbReference>
<dbReference type="GO" id="GO:0009306">
    <property type="term" value="P:protein secretion"/>
    <property type="evidence" value="ECO:0007669"/>
    <property type="project" value="InterPro"/>
</dbReference>
<keyword evidence="8 11" id="KW-1133">Transmembrane helix</keyword>
<evidence type="ECO:0000259" key="12">
    <source>
        <dbReference type="Pfam" id="PF21687"/>
    </source>
</evidence>
<dbReference type="InterPro" id="IPR005628">
    <property type="entry name" value="GspK"/>
</dbReference>
<evidence type="ECO:0000256" key="6">
    <source>
        <dbReference type="ARBA" id="ARBA00022692"/>
    </source>
</evidence>
<name>A0A6S6UJR3_9GAMM</name>
<evidence type="ECO:0000256" key="8">
    <source>
        <dbReference type="ARBA" id="ARBA00022989"/>
    </source>
</evidence>
<organism evidence="13">
    <name type="scientific">uncultured Thiotrichaceae bacterium</name>
    <dbReference type="NCBI Taxonomy" id="298394"/>
    <lineage>
        <taxon>Bacteria</taxon>
        <taxon>Pseudomonadati</taxon>
        <taxon>Pseudomonadota</taxon>
        <taxon>Gammaproteobacteria</taxon>
        <taxon>Thiotrichales</taxon>
        <taxon>Thiotrichaceae</taxon>
        <taxon>environmental samples</taxon>
    </lineage>
</organism>
<accession>A0A6S6UJR3</accession>
<dbReference type="PANTHER" id="PTHR38831:SF1">
    <property type="entry name" value="TYPE II SECRETION SYSTEM PROTEIN K-RELATED"/>
    <property type="match status" value="1"/>
</dbReference>
<dbReference type="Pfam" id="PF21687">
    <property type="entry name" value="T2SSK_1st"/>
    <property type="match status" value="1"/>
</dbReference>
<evidence type="ECO:0000256" key="10">
    <source>
        <dbReference type="PIRNR" id="PIRNR002786"/>
    </source>
</evidence>
<dbReference type="InterPro" id="IPR038072">
    <property type="entry name" value="GspK_central_sf"/>
</dbReference>
<evidence type="ECO:0000256" key="5">
    <source>
        <dbReference type="ARBA" id="ARBA00022519"/>
    </source>
</evidence>
<sequence>MRTVKVINSQHKRQQGIAMITALMIVAIAVTITTSIFVQQRYSIRLTNNFQDLEQAYQYAYAAEELAGVWLKRDAKENKHDSLHDFWASDDLPPFEIDDDDGNAIGEVKMAIEDMQGRFNINNVFDVEKKEPRKKLERAFQLLLQETGVPTNFSHSVMDWVDPDDEAYLSGAESTYYLALDPPYRAGNQLLVDSSELLAIKLDGVDSQDDQAKKLEELFFHTAALPTPTAININTASREVMIAAGMLSRQADMLMAYREAKPIPDKATLKTGITGLGLSAETQALLGVESNYFRLYGQVRLGKSRLFLNSLLFRSPKGEVHVIMRQFSRVARPEPKTTAFPG</sequence>
<reference evidence="13" key="1">
    <citation type="submission" date="2020-01" db="EMBL/GenBank/DDBJ databases">
        <authorList>
            <person name="Meier V. D."/>
            <person name="Meier V D."/>
        </authorList>
    </citation>
    <scope>NUCLEOTIDE SEQUENCE</scope>
    <source>
        <strain evidence="13">HLG_WM_MAG_09</strain>
    </source>
</reference>
<evidence type="ECO:0000256" key="3">
    <source>
        <dbReference type="ARBA" id="ARBA00022448"/>
    </source>
</evidence>
<evidence type="ECO:0000256" key="1">
    <source>
        <dbReference type="ARBA" id="ARBA00004533"/>
    </source>
</evidence>
<feature type="domain" description="T2SS protein K first SAM-like" evidence="12">
    <location>
        <begin position="117"/>
        <end position="201"/>
    </location>
</feature>
<gene>
    <name evidence="13" type="ORF">HELGO_WM26342</name>
</gene>
<dbReference type="SUPFAM" id="SSF54523">
    <property type="entry name" value="Pili subunits"/>
    <property type="match status" value="1"/>
</dbReference>
<dbReference type="NCBIfam" id="NF037980">
    <property type="entry name" value="T2SS_GspK"/>
    <property type="match status" value="1"/>
</dbReference>
<dbReference type="InterPro" id="IPR049031">
    <property type="entry name" value="T2SSK_SAM-like_1st"/>
</dbReference>